<dbReference type="AlphaFoldDB" id="B8LPT7"/>
<dbReference type="GO" id="GO:0043565">
    <property type="term" value="F:sequence-specific DNA binding"/>
    <property type="evidence" value="ECO:0007669"/>
    <property type="project" value="TreeGrafter"/>
</dbReference>
<dbReference type="Pfam" id="PF22754">
    <property type="entry name" value="bHLH-TF_ACT-like_plant"/>
    <property type="match status" value="1"/>
</dbReference>
<name>B8LPT7_PICSI</name>
<dbReference type="InterPro" id="IPR054502">
    <property type="entry name" value="bHLH-TF_ACT-like_plant"/>
</dbReference>
<keyword evidence="4" id="KW-0539">Nucleus</keyword>
<dbReference type="InterPro" id="IPR011598">
    <property type="entry name" value="bHLH_dom"/>
</dbReference>
<dbReference type="InterPro" id="IPR051358">
    <property type="entry name" value="TF_AMS/ICE1/BHLH6-like"/>
</dbReference>
<dbReference type="SMART" id="SM00353">
    <property type="entry name" value="HLH"/>
    <property type="match status" value="1"/>
</dbReference>
<dbReference type="Gene3D" id="4.10.280.10">
    <property type="entry name" value="Helix-loop-helix DNA-binding domain"/>
    <property type="match status" value="1"/>
</dbReference>
<organism evidence="6">
    <name type="scientific">Picea sitchensis</name>
    <name type="common">Sitka spruce</name>
    <name type="synonym">Pinus sitchensis</name>
    <dbReference type="NCBI Taxonomy" id="3332"/>
    <lineage>
        <taxon>Eukaryota</taxon>
        <taxon>Viridiplantae</taxon>
        <taxon>Streptophyta</taxon>
        <taxon>Embryophyta</taxon>
        <taxon>Tracheophyta</taxon>
        <taxon>Spermatophyta</taxon>
        <taxon>Pinopsida</taxon>
        <taxon>Pinidae</taxon>
        <taxon>Conifers I</taxon>
        <taxon>Pinales</taxon>
        <taxon>Pinaceae</taxon>
        <taxon>Picea</taxon>
    </lineage>
</organism>
<dbReference type="EMBL" id="EF677871">
    <property type="protein sequence ID" value="ABR17667.1"/>
    <property type="molecule type" value="mRNA"/>
</dbReference>
<evidence type="ECO:0000259" key="5">
    <source>
        <dbReference type="PROSITE" id="PS50888"/>
    </source>
</evidence>
<dbReference type="SUPFAM" id="SSF47459">
    <property type="entry name" value="HLH, helix-loop-helix DNA-binding domain"/>
    <property type="match status" value="1"/>
</dbReference>
<dbReference type="PANTHER" id="PTHR31945">
    <property type="entry name" value="TRANSCRIPTION FACTOR SCREAM2-RELATED"/>
    <property type="match status" value="1"/>
</dbReference>
<dbReference type="CDD" id="cd11443">
    <property type="entry name" value="bHLH_AtAMS_like"/>
    <property type="match status" value="1"/>
</dbReference>
<protein>
    <recommendedName>
        <fullName evidence="5">BHLH domain-containing protein</fullName>
    </recommendedName>
</protein>
<feature type="domain" description="BHLH" evidence="5">
    <location>
        <begin position="59"/>
        <end position="108"/>
    </location>
</feature>
<sequence>MDTPVQYTVEALKSDYYEDQNNQLWLDNMDEIAGQLDWDDSDPEIMGVSKRAAKTNHLQSASKNMHSERKRRKKLNDALYTLRSVVPKISKMDKQSIIGDAISHVLDLQTKIQEIQGEIEGLCSSNKGEDHTQISPDMMKPNLEKRFTESGDAKKSVDNFKHGKVLEGKIVEICNAGKDGIYHVRIECKKDVGVLVDLTRALESFPLEIVNSNVCCFHEAIHCTLYVRSPQNVEADKLEDMIRQIMTCDYST</sequence>
<evidence type="ECO:0000256" key="4">
    <source>
        <dbReference type="ARBA" id="ARBA00023242"/>
    </source>
</evidence>
<keyword evidence="2" id="KW-0805">Transcription regulation</keyword>
<dbReference type="GO" id="GO:0005634">
    <property type="term" value="C:nucleus"/>
    <property type="evidence" value="ECO:0007669"/>
    <property type="project" value="UniProtKB-SubCell"/>
</dbReference>
<evidence type="ECO:0000256" key="3">
    <source>
        <dbReference type="ARBA" id="ARBA00023163"/>
    </source>
</evidence>
<evidence type="ECO:0000313" key="6">
    <source>
        <dbReference type="EMBL" id="ABR17667.1"/>
    </source>
</evidence>
<dbReference type="InterPro" id="IPR036638">
    <property type="entry name" value="HLH_DNA-bd_sf"/>
</dbReference>
<proteinExistence type="evidence at transcript level"/>
<dbReference type="PANTHER" id="PTHR31945:SF144">
    <property type="entry name" value="BHLH DOMAIN-CONTAINING PROTEIN"/>
    <property type="match status" value="1"/>
</dbReference>
<dbReference type="OMA" id="CAKTRGA"/>
<keyword evidence="3" id="KW-0804">Transcription</keyword>
<accession>B8LPT7</accession>
<dbReference type="GO" id="GO:0003700">
    <property type="term" value="F:DNA-binding transcription factor activity"/>
    <property type="evidence" value="ECO:0007669"/>
    <property type="project" value="TreeGrafter"/>
</dbReference>
<comment type="subcellular location">
    <subcellularLocation>
        <location evidence="1">Nucleus</location>
    </subcellularLocation>
</comment>
<dbReference type="PROSITE" id="PS50888">
    <property type="entry name" value="BHLH"/>
    <property type="match status" value="1"/>
</dbReference>
<dbReference type="Pfam" id="PF00010">
    <property type="entry name" value="HLH"/>
    <property type="match status" value="1"/>
</dbReference>
<reference evidence="6" key="1">
    <citation type="submission" date="2007-06" db="EMBL/GenBank/DDBJ databases">
        <title>Full length cDNA sequences from Sitka Spruce (Picea sitchensis).</title>
        <authorList>
            <person name="Ralph S.G."/>
            <person name="Chun H.E."/>
            <person name="Liao N."/>
            <person name="Ali J."/>
            <person name="Reid K."/>
            <person name="Kolosova N."/>
            <person name="Cooper N."/>
            <person name="Cullis C."/>
            <person name="Jancsik S."/>
            <person name="Moore R."/>
            <person name="Mayo M."/>
            <person name="Wagner S."/>
            <person name="Holt R.A."/>
            <person name="Jones S.J.M."/>
            <person name="Marra M.A."/>
            <person name="Ritland C.E."/>
            <person name="Ritland K."/>
            <person name="Bohlmann J."/>
        </authorList>
    </citation>
    <scope>NUCLEOTIDE SEQUENCE</scope>
    <source>
        <tissue evidence="6">Green portion of the leader tissue</tissue>
    </source>
</reference>
<dbReference type="GO" id="GO:0046983">
    <property type="term" value="F:protein dimerization activity"/>
    <property type="evidence" value="ECO:0007669"/>
    <property type="project" value="InterPro"/>
</dbReference>
<evidence type="ECO:0000256" key="1">
    <source>
        <dbReference type="ARBA" id="ARBA00004123"/>
    </source>
</evidence>
<evidence type="ECO:0000256" key="2">
    <source>
        <dbReference type="ARBA" id="ARBA00023015"/>
    </source>
</evidence>